<feature type="transmembrane region" description="Helical" evidence="7">
    <location>
        <begin position="411"/>
        <end position="433"/>
    </location>
</feature>
<comment type="caution">
    <text evidence="9">The sequence shown here is derived from an EMBL/GenBank/DDBJ whole genome shotgun (WGS) entry which is preliminary data.</text>
</comment>
<feature type="transmembrane region" description="Helical" evidence="7">
    <location>
        <begin position="133"/>
        <end position="150"/>
    </location>
</feature>
<keyword evidence="5 7" id="KW-0472">Membrane</keyword>
<evidence type="ECO:0000256" key="1">
    <source>
        <dbReference type="ARBA" id="ARBA00004141"/>
    </source>
</evidence>
<protein>
    <recommendedName>
        <fullName evidence="8">Amino acid transporter transmembrane domain-containing protein</fullName>
    </recommendedName>
</protein>
<feature type="compositionally biased region" description="Polar residues" evidence="6">
    <location>
        <begin position="1"/>
        <end position="32"/>
    </location>
</feature>
<dbReference type="OrthoDB" id="40134at2759"/>
<feature type="transmembrane region" description="Helical" evidence="7">
    <location>
        <begin position="188"/>
        <end position="210"/>
    </location>
</feature>
<accession>A0A9W8KY41</accession>
<evidence type="ECO:0000256" key="7">
    <source>
        <dbReference type="SAM" id="Phobius"/>
    </source>
</evidence>
<comment type="subcellular location">
    <subcellularLocation>
        <location evidence="1">Membrane</location>
        <topology evidence="1">Multi-pass membrane protein</topology>
    </subcellularLocation>
</comment>
<sequence>MHAIDSQQQSLLPRQQGSSESNQNTYGAIQDSSPDETNDTQVRRCGSSVEAFFHIVCITAGTGILQLPYTFKAGGWAGVLYIVLAAAVAAYNGDILIKCLYYKQGVRLRSYSEVAEAAFGRHGQRVVRLLKDINVLGVVVIYIVLAGVNINSLLAGTAAGSFGAQFWSAVSTLLVWIVIVFAREVHDVFVLSVFGTMTTVVMVIIIIWLGVSDIEFAHARPPTKLVDLKMAPISLASICFSFGGNLNWPDVEASMKSPKLWSRTLSLATVFVTFIYVCVAVVGYGVYGDLVKSPVLLSLPPGIAVVIANVMITAHVLLACPIMLTAVFIEAEDDLRISLAASESIQARLYCKLLRTLLMSIVAFFAVLVADFSKVIPILGAIAASMVVFVIPVACYIRLFRTQRAFSKWEYAWCGMTICIGFTCLIIGTSQAITDLYK</sequence>
<keyword evidence="4 7" id="KW-1133">Transmembrane helix</keyword>
<feature type="domain" description="Amino acid transporter transmembrane" evidence="8">
    <location>
        <begin position="46"/>
        <end position="433"/>
    </location>
</feature>
<evidence type="ECO:0000256" key="4">
    <source>
        <dbReference type="ARBA" id="ARBA00022989"/>
    </source>
</evidence>
<organism evidence="9 10">
    <name type="scientific">Coemansia spiralis</name>
    <dbReference type="NCBI Taxonomy" id="417178"/>
    <lineage>
        <taxon>Eukaryota</taxon>
        <taxon>Fungi</taxon>
        <taxon>Fungi incertae sedis</taxon>
        <taxon>Zoopagomycota</taxon>
        <taxon>Kickxellomycotina</taxon>
        <taxon>Kickxellomycetes</taxon>
        <taxon>Kickxellales</taxon>
        <taxon>Kickxellaceae</taxon>
        <taxon>Coemansia</taxon>
    </lineage>
</organism>
<feature type="transmembrane region" description="Helical" evidence="7">
    <location>
        <begin position="162"/>
        <end position="181"/>
    </location>
</feature>
<dbReference type="GO" id="GO:0005774">
    <property type="term" value="C:vacuolar membrane"/>
    <property type="evidence" value="ECO:0007669"/>
    <property type="project" value="TreeGrafter"/>
</dbReference>
<feature type="transmembrane region" description="Helical" evidence="7">
    <location>
        <begin position="230"/>
        <end position="248"/>
    </location>
</feature>
<evidence type="ECO:0000313" key="9">
    <source>
        <dbReference type="EMBL" id="KAJ2676748.1"/>
    </source>
</evidence>
<comment type="similarity">
    <text evidence="2">Belongs to the amino acid/polyamine transporter 2 family.</text>
</comment>
<dbReference type="AlphaFoldDB" id="A0A9W8KY41"/>
<evidence type="ECO:0000256" key="5">
    <source>
        <dbReference type="ARBA" id="ARBA00023136"/>
    </source>
</evidence>
<feature type="transmembrane region" description="Helical" evidence="7">
    <location>
        <begin position="376"/>
        <end position="399"/>
    </location>
</feature>
<feature type="transmembrane region" description="Helical" evidence="7">
    <location>
        <begin position="349"/>
        <end position="370"/>
    </location>
</feature>
<feature type="transmembrane region" description="Helical" evidence="7">
    <location>
        <begin position="303"/>
        <end position="329"/>
    </location>
</feature>
<dbReference type="InterPro" id="IPR013057">
    <property type="entry name" value="AA_transpt_TM"/>
</dbReference>
<evidence type="ECO:0000259" key="8">
    <source>
        <dbReference type="Pfam" id="PF01490"/>
    </source>
</evidence>
<gene>
    <name evidence="9" type="ORF">GGI25_003500</name>
</gene>
<proteinExistence type="inferred from homology"/>
<evidence type="ECO:0000256" key="3">
    <source>
        <dbReference type="ARBA" id="ARBA00022692"/>
    </source>
</evidence>
<evidence type="ECO:0000313" key="10">
    <source>
        <dbReference type="Proteomes" id="UP001151518"/>
    </source>
</evidence>
<dbReference type="PANTHER" id="PTHR22950">
    <property type="entry name" value="AMINO ACID TRANSPORTER"/>
    <property type="match status" value="1"/>
</dbReference>
<evidence type="ECO:0000256" key="6">
    <source>
        <dbReference type="SAM" id="MobiDB-lite"/>
    </source>
</evidence>
<evidence type="ECO:0000256" key="2">
    <source>
        <dbReference type="ARBA" id="ARBA00008066"/>
    </source>
</evidence>
<dbReference type="EMBL" id="JANBTW010000038">
    <property type="protein sequence ID" value="KAJ2676748.1"/>
    <property type="molecule type" value="Genomic_DNA"/>
</dbReference>
<feature type="transmembrane region" description="Helical" evidence="7">
    <location>
        <begin position="75"/>
        <end position="97"/>
    </location>
</feature>
<dbReference type="GO" id="GO:0015179">
    <property type="term" value="F:L-amino acid transmembrane transporter activity"/>
    <property type="evidence" value="ECO:0007669"/>
    <property type="project" value="TreeGrafter"/>
</dbReference>
<dbReference type="Proteomes" id="UP001151518">
    <property type="component" value="Unassembled WGS sequence"/>
</dbReference>
<keyword evidence="3 7" id="KW-0812">Transmembrane</keyword>
<feature type="transmembrane region" description="Helical" evidence="7">
    <location>
        <begin position="51"/>
        <end position="69"/>
    </location>
</feature>
<name>A0A9W8KY41_9FUNG</name>
<dbReference type="PANTHER" id="PTHR22950:SF349">
    <property type="entry name" value="AMINO ACID TRANSPORTER TRANSMEMBRANE DOMAIN-CONTAINING PROTEIN"/>
    <property type="match status" value="1"/>
</dbReference>
<reference evidence="9" key="1">
    <citation type="submission" date="2022-07" db="EMBL/GenBank/DDBJ databases">
        <title>Phylogenomic reconstructions and comparative analyses of Kickxellomycotina fungi.</title>
        <authorList>
            <person name="Reynolds N.K."/>
            <person name="Stajich J.E."/>
            <person name="Barry K."/>
            <person name="Grigoriev I.V."/>
            <person name="Crous P."/>
            <person name="Smith M.E."/>
        </authorList>
    </citation>
    <scope>NUCLEOTIDE SEQUENCE</scope>
    <source>
        <strain evidence="9">NRRL 3115</strain>
    </source>
</reference>
<dbReference type="Pfam" id="PF01490">
    <property type="entry name" value="Aa_trans"/>
    <property type="match status" value="1"/>
</dbReference>
<feature type="transmembrane region" description="Helical" evidence="7">
    <location>
        <begin position="260"/>
        <end position="283"/>
    </location>
</feature>
<feature type="region of interest" description="Disordered" evidence="6">
    <location>
        <begin position="1"/>
        <end position="41"/>
    </location>
</feature>